<comment type="similarity">
    <text evidence="6">Belongs to the glycosyl hydrolase 18 family.</text>
</comment>
<reference evidence="9" key="2">
    <citation type="submission" date="2020-05" db="UniProtKB">
        <authorList>
            <consortium name="EnsemblMetazoa"/>
        </authorList>
    </citation>
    <scope>IDENTIFICATION</scope>
    <source>
        <strain evidence="9">maculatus3</strain>
    </source>
</reference>
<keyword evidence="1" id="KW-0732">Signal</keyword>
<dbReference type="SUPFAM" id="SSF54556">
    <property type="entry name" value="Chitinase insertion domain"/>
    <property type="match status" value="1"/>
</dbReference>
<dbReference type="SMART" id="SM00636">
    <property type="entry name" value="Glyco_18"/>
    <property type="match status" value="1"/>
</dbReference>
<dbReference type="GO" id="GO:0005975">
    <property type="term" value="P:carbohydrate metabolic process"/>
    <property type="evidence" value="ECO:0007669"/>
    <property type="project" value="InterPro"/>
</dbReference>
<keyword evidence="4 5" id="KW-0326">Glycosidase</keyword>
<name>A0A182SGC2_9DIPT</name>
<dbReference type="Pfam" id="PF00704">
    <property type="entry name" value="Glyco_hydro_18"/>
    <property type="match status" value="1"/>
</dbReference>
<dbReference type="FunFam" id="3.10.50.10:FF:000001">
    <property type="entry name" value="Chitinase 3-like 1"/>
    <property type="match status" value="1"/>
</dbReference>
<dbReference type="InterPro" id="IPR029070">
    <property type="entry name" value="Chitinase_insertion_sf"/>
</dbReference>
<evidence type="ECO:0000256" key="6">
    <source>
        <dbReference type="RuleBase" id="RU004453"/>
    </source>
</evidence>
<dbReference type="Gene3D" id="3.10.50.10">
    <property type="match status" value="1"/>
</dbReference>
<keyword evidence="3" id="KW-1015">Disulfide bond</keyword>
<dbReference type="InterPro" id="IPR050314">
    <property type="entry name" value="Glycosyl_Hydrlase_18"/>
</dbReference>
<keyword evidence="2 5" id="KW-0378">Hydrolase</keyword>
<dbReference type="GO" id="GO:0008061">
    <property type="term" value="F:chitin binding"/>
    <property type="evidence" value="ECO:0007669"/>
    <property type="project" value="InterPro"/>
</dbReference>
<dbReference type="VEuPathDB" id="VectorBase:AMAM006221"/>
<dbReference type="InterPro" id="IPR001223">
    <property type="entry name" value="Glyco_hydro18_cat"/>
</dbReference>
<dbReference type="PANTHER" id="PTHR11177:SF359">
    <property type="entry name" value="CHITINASE 10-RELATED"/>
    <property type="match status" value="1"/>
</dbReference>
<evidence type="ECO:0000256" key="2">
    <source>
        <dbReference type="ARBA" id="ARBA00022801"/>
    </source>
</evidence>
<evidence type="ECO:0000259" key="8">
    <source>
        <dbReference type="PROSITE" id="PS51910"/>
    </source>
</evidence>
<dbReference type="GO" id="GO:0004568">
    <property type="term" value="F:chitinase activity"/>
    <property type="evidence" value="ECO:0007669"/>
    <property type="project" value="TreeGrafter"/>
</dbReference>
<feature type="compositionally biased region" description="Low complexity" evidence="7">
    <location>
        <begin position="1"/>
        <end position="31"/>
    </location>
</feature>
<dbReference type="PANTHER" id="PTHR11177">
    <property type="entry name" value="CHITINASE"/>
    <property type="match status" value="1"/>
</dbReference>
<evidence type="ECO:0000256" key="3">
    <source>
        <dbReference type="ARBA" id="ARBA00023157"/>
    </source>
</evidence>
<dbReference type="PROSITE" id="PS51910">
    <property type="entry name" value="GH18_2"/>
    <property type="match status" value="1"/>
</dbReference>
<dbReference type="InterPro" id="IPR017853">
    <property type="entry name" value="GH"/>
</dbReference>
<dbReference type="GO" id="GO:0005576">
    <property type="term" value="C:extracellular region"/>
    <property type="evidence" value="ECO:0007669"/>
    <property type="project" value="TreeGrafter"/>
</dbReference>
<organism evidence="9 10">
    <name type="scientific">Anopheles maculatus</name>
    <dbReference type="NCBI Taxonomy" id="74869"/>
    <lineage>
        <taxon>Eukaryota</taxon>
        <taxon>Metazoa</taxon>
        <taxon>Ecdysozoa</taxon>
        <taxon>Arthropoda</taxon>
        <taxon>Hexapoda</taxon>
        <taxon>Insecta</taxon>
        <taxon>Pterygota</taxon>
        <taxon>Neoptera</taxon>
        <taxon>Endopterygota</taxon>
        <taxon>Diptera</taxon>
        <taxon>Nematocera</taxon>
        <taxon>Culicoidea</taxon>
        <taxon>Culicidae</taxon>
        <taxon>Anophelinae</taxon>
        <taxon>Anopheles</taxon>
        <taxon>Anopheles maculatus group</taxon>
    </lineage>
</organism>
<sequence length="368" mass="41939">MSSTSRPATTTRRTTTTTTTTRRTTERPTTAISTTTTVKPLPPSNEIGPGNSDYKVVCYFTNWAWYRQGDGKYTPDDIDSTLCTHIVYGFAVLDRETLTIKTHDSWADIDNRFYERVVEQKRKGAKVTLALGGWNDSLGDKYSKLVRDATARARFVKHAVEFIERYDFDGLDLDWEYPVCWQVDCQKGYPDEKEGFAKLVQELAVEFRPRSWLLSAAVSPSKMVIDAGYDVPVLAEYFDWIAVMTYDFHGNWDKQTGHVAPLYYYPGDTYDYFNANFSINYWIEKGAPSRKLVMGMPLYGQSFSLADARRNGLNEKSYGPGEAGEFTRAGGFLSFYEICDKVNRQGWSVQRDPEEESVDVARIRCCVP</sequence>
<dbReference type="GO" id="GO:0006032">
    <property type="term" value="P:chitin catabolic process"/>
    <property type="evidence" value="ECO:0007669"/>
    <property type="project" value="TreeGrafter"/>
</dbReference>
<dbReference type="Gene3D" id="3.20.20.80">
    <property type="entry name" value="Glycosidases"/>
    <property type="match status" value="1"/>
</dbReference>
<accession>A0A182SGC2</accession>
<dbReference type="InterPro" id="IPR011583">
    <property type="entry name" value="Chitinase_II/V-like_cat"/>
</dbReference>
<dbReference type="Proteomes" id="UP000075901">
    <property type="component" value="Unassembled WGS sequence"/>
</dbReference>
<evidence type="ECO:0000313" key="9">
    <source>
        <dbReference type="EnsemblMetazoa" id="AMAM006221-PA"/>
    </source>
</evidence>
<proteinExistence type="inferred from homology"/>
<feature type="region of interest" description="Disordered" evidence="7">
    <location>
        <begin position="1"/>
        <end position="47"/>
    </location>
</feature>
<protein>
    <recommendedName>
        <fullName evidence="8">GH18 domain-containing protein</fullName>
    </recommendedName>
</protein>
<dbReference type="PROSITE" id="PS01095">
    <property type="entry name" value="GH18_1"/>
    <property type="match status" value="1"/>
</dbReference>
<dbReference type="AlphaFoldDB" id="A0A182SGC2"/>
<dbReference type="EnsemblMetazoa" id="AMAM006221-RA">
    <property type="protein sequence ID" value="AMAM006221-PA"/>
    <property type="gene ID" value="AMAM006221"/>
</dbReference>
<dbReference type="SUPFAM" id="SSF51445">
    <property type="entry name" value="(Trans)glycosidases"/>
    <property type="match status" value="1"/>
</dbReference>
<evidence type="ECO:0000256" key="4">
    <source>
        <dbReference type="ARBA" id="ARBA00023295"/>
    </source>
</evidence>
<evidence type="ECO:0000256" key="5">
    <source>
        <dbReference type="RuleBase" id="RU000489"/>
    </source>
</evidence>
<dbReference type="InterPro" id="IPR001579">
    <property type="entry name" value="Glyco_hydro_18_chit_AS"/>
</dbReference>
<evidence type="ECO:0000256" key="7">
    <source>
        <dbReference type="SAM" id="MobiDB-lite"/>
    </source>
</evidence>
<evidence type="ECO:0000256" key="1">
    <source>
        <dbReference type="ARBA" id="ARBA00022729"/>
    </source>
</evidence>
<dbReference type="FunFam" id="3.20.20.80:FF:000048">
    <property type="entry name" value="Brain chitinase and chia"/>
    <property type="match status" value="1"/>
</dbReference>
<reference evidence="10" key="1">
    <citation type="submission" date="2013-09" db="EMBL/GenBank/DDBJ databases">
        <title>The Genome Sequence of Anopheles maculatus species B.</title>
        <authorList>
            <consortium name="The Broad Institute Genomics Platform"/>
            <person name="Neafsey D.E."/>
            <person name="Besansky N."/>
            <person name="Howell P."/>
            <person name="Walton C."/>
            <person name="Young S.K."/>
            <person name="Zeng Q."/>
            <person name="Gargeya S."/>
            <person name="Fitzgerald M."/>
            <person name="Haas B."/>
            <person name="Abouelleil A."/>
            <person name="Allen A.W."/>
            <person name="Alvarado L."/>
            <person name="Arachchi H.M."/>
            <person name="Berlin A.M."/>
            <person name="Chapman S.B."/>
            <person name="Gainer-Dewar J."/>
            <person name="Goldberg J."/>
            <person name="Griggs A."/>
            <person name="Gujja S."/>
            <person name="Hansen M."/>
            <person name="Howarth C."/>
            <person name="Imamovic A."/>
            <person name="Ireland A."/>
            <person name="Larimer J."/>
            <person name="McCowan C."/>
            <person name="Murphy C."/>
            <person name="Pearson M."/>
            <person name="Poon T.W."/>
            <person name="Priest M."/>
            <person name="Roberts A."/>
            <person name="Saif S."/>
            <person name="Shea T."/>
            <person name="Sisk P."/>
            <person name="Sykes S."/>
            <person name="Wortman J."/>
            <person name="Nusbaum C."/>
            <person name="Birren B."/>
        </authorList>
    </citation>
    <scope>NUCLEOTIDE SEQUENCE [LARGE SCALE GENOMIC DNA]</scope>
    <source>
        <strain evidence="10">maculatus3</strain>
    </source>
</reference>
<keyword evidence="10" id="KW-1185">Reference proteome</keyword>
<evidence type="ECO:0000313" key="10">
    <source>
        <dbReference type="Proteomes" id="UP000075901"/>
    </source>
</evidence>
<feature type="domain" description="GH18" evidence="8">
    <location>
        <begin position="54"/>
        <end position="368"/>
    </location>
</feature>